<organism evidence="6">
    <name type="scientific">Methyloraptor flagellatus</name>
    <dbReference type="NCBI Taxonomy" id="3162530"/>
    <lineage>
        <taxon>Bacteria</taxon>
        <taxon>Pseudomonadati</taxon>
        <taxon>Pseudomonadota</taxon>
        <taxon>Alphaproteobacteria</taxon>
        <taxon>Hyphomicrobiales</taxon>
        <taxon>Ancalomicrobiaceae</taxon>
        <taxon>Methyloraptor</taxon>
    </lineage>
</organism>
<evidence type="ECO:0000256" key="3">
    <source>
        <dbReference type="ARBA" id="ARBA00022801"/>
    </source>
</evidence>
<dbReference type="InterPro" id="IPR024607">
    <property type="entry name" value="Sulfatase_CS"/>
</dbReference>
<keyword evidence="3 6" id="KW-0378">Hydrolase</keyword>
<dbReference type="KEGG" id="mflg:ABS361_16100"/>
<feature type="domain" description="Choline sulfatase enzyme C-terminal" evidence="5">
    <location>
        <begin position="446"/>
        <end position="497"/>
    </location>
</feature>
<evidence type="ECO:0000313" key="6">
    <source>
        <dbReference type="EMBL" id="XBY43591.1"/>
    </source>
</evidence>
<dbReference type="InterPro" id="IPR000917">
    <property type="entry name" value="Sulfatase_N"/>
</dbReference>
<evidence type="ECO:0000256" key="2">
    <source>
        <dbReference type="ARBA" id="ARBA00022723"/>
    </source>
</evidence>
<dbReference type="PANTHER" id="PTHR45953">
    <property type="entry name" value="IDURONATE 2-SULFATASE"/>
    <property type="match status" value="1"/>
</dbReference>
<accession>A0AAU7X9C1</accession>
<dbReference type="InterPro" id="IPR017785">
    <property type="entry name" value="Choline-sulfatase"/>
</dbReference>
<comment type="similarity">
    <text evidence="1">Belongs to the sulfatase family.</text>
</comment>
<dbReference type="PANTHER" id="PTHR45953:SF1">
    <property type="entry name" value="IDURONATE 2-SULFATASE"/>
    <property type="match status" value="1"/>
</dbReference>
<dbReference type="CDD" id="cd16032">
    <property type="entry name" value="choline-sulfatase"/>
    <property type="match status" value="1"/>
</dbReference>
<feature type="domain" description="Sulfatase N-terminal" evidence="4">
    <location>
        <begin position="2"/>
        <end position="341"/>
    </location>
</feature>
<reference evidence="6" key="1">
    <citation type="submission" date="2024-06" db="EMBL/GenBank/DDBJ databases">
        <title>Methylostella associata gen. nov., sp. nov., a novel Ancalomicrobiaceae-affiliated facultatively methylotrophic bacteria that feed on methanotrophs of the genus Methylococcus.</title>
        <authorList>
            <person name="Saltykova V."/>
            <person name="Danilova O.V."/>
            <person name="Oshkin I.Y."/>
            <person name="Belova S.E."/>
            <person name="Pimenov N.V."/>
            <person name="Dedysh S.N."/>
        </authorList>
    </citation>
    <scope>NUCLEOTIDE SEQUENCE</scope>
    <source>
        <strain evidence="6">S20</strain>
    </source>
</reference>
<evidence type="ECO:0000259" key="4">
    <source>
        <dbReference type="Pfam" id="PF00884"/>
    </source>
</evidence>
<dbReference type="RefSeq" id="WP_407048692.1">
    <property type="nucleotide sequence ID" value="NZ_CP158568.1"/>
</dbReference>
<dbReference type="Pfam" id="PF12411">
    <property type="entry name" value="Choline_sulf_C"/>
    <property type="match status" value="1"/>
</dbReference>
<evidence type="ECO:0000259" key="5">
    <source>
        <dbReference type="Pfam" id="PF12411"/>
    </source>
</evidence>
<dbReference type="PROSITE" id="PS00149">
    <property type="entry name" value="SULFATASE_2"/>
    <property type="match status" value="1"/>
</dbReference>
<dbReference type="Gene3D" id="3.40.720.10">
    <property type="entry name" value="Alkaline Phosphatase, subunit A"/>
    <property type="match status" value="1"/>
</dbReference>
<name>A0AAU7X9C1_9HYPH</name>
<protein>
    <submittedName>
        <fullName evidence="6">Choline-sulfatase</fullName>
        <ecNumber evidence="6">3.1.6.6</ecNumber>
    </submittedName>
</protein>
<dbReference type="InterPro" id="IPR017850">
    <property type="entry name" value="Alkaline_phosphatase_core_sf"/>
</dbReference>
<dbReference type="Pfam" id="PF00884">
    <property type="entry name" value="Sulfatase"/>
    <property type="match status" value="1"/>
</dbReference>
<dbReference type="EMBL" id="CP158568">
    <property type="protein sequence ID" value="XBY43591.1"/>
    <property type="molecule type" value="Genomic_DNA"/>
</dbReference>
<evidence type="ECO:0000256" key="1">
    <source>
        <dbReference type="ARBA" id="ARBA00008779"/>
    </source>
</evidence>
<dbReference type="GO" id="GO:0046872">
    <property type="term" value="F:metal ion binding"/>
    <property type="evidence" value="ECO:0007669"/>
    <property type="project" value="UniProtKB-KW"/>
</dbReference>
<dbReference type="GO" id="GO:0047753">
    <property type="term" value="F:choline-sulfatase activity"/>
    <property type="evidence" value="ECO:0007669"/>
    <property type="project" value="UniProtKB-EC"/>
</dbReference>
<dbReference type="EC" id="3.1.6.6" evidence="6"/>
<dbReference type="NCBIfam" id="TIGR03417">
    <property type="entry name" value="chol_sulfatase"/>
    <property type="match status" value="1"/>
</dbReference>
<dbReference type="AlphaFoldDB" id="A0AAU7X9C1"/>
<gene>
    <name evidence="6" type="primary">betC</name>
    <name evidence="6" type="ORF">ABS361_16100</name>
</gene>
<dbReference type="SUPFAM" id="SSF53649">
    <property type="entry name" value="Alkaline phosphatase-like"/>
    <property type="match status" value="1"/>
</dbReference>
<proteinExistence type="inferred from homology"/>
<dbReference type="GO" id="GO:0005737">
    <property type="term" value="C:cytoplasm"/>
    <property type="evidence" value="ECO:0007669"/>
    <property type="project" value="TreeGrafter"/>
</dbReference>
<dbReference type="FunFam" id="3.40.720.10:FF:000032">
    <property type="entry name" value="Choline sulfatase"/>
    <property type="match status" value="1"/>
</dbReference>
<dbReference type="InterPro" id="IPR025863">
    <property type="entry name" value="Choline_sulf_C_dom"/>
</dbReference>
<keyword evidence="2" id="KW-0479">Metal-binding</keyword>
<sequence length="502" mass="56465">MNILLVMADQMAPASLPFHGHRLTQAPNMMALADRGVVFDSAYCNSPLCSPSRAVFMSGRLPSKTGAYDNAAEFRSDIPTFAHYLRRAGYRTVLSGKMHFCGPDQLHGFEERLTTDIYPADFGWTPDWDHPHDRPSWYHNMSSVTDAGLCVRTNQIDFDDEVIFAAERQIYDHARGDRARPFCMVVSLTHPHDPFAIPEKWWNLYRHDDIDLPSHGLDREAMTPHERRLYHVCDMAGAEITEDHIRNARRAYYGAISYVDHNIGRLLTALDETALRDDTIVIVTSDHGEMLGERGFWYKMSWFEGASRVPLLVSAPGRFKAGRVAQSVSLVDMLPTLVELAQDGRPGRYASEIEGRSLLPHLAGTGGHDEVIGEYLAEGAVAPLMMIRRGTQKFVTSPADPDQLYDLAVDPDERVNLADDPTFATDLAAFRAEAAARWDFTALDKAVRESQRRRHTVVSALSIGTPAPWDFQPHTDASRSYIRNHMDLDDLEARARYPRVKG</sequence>